<evidence type="ECO:0000256" key="2">
    <source>
        <dbReference type="ARBA" id="ARBA00022491"/>
    </source>
</evidence>
<dbReference type="AlphaFoldDB" id="T1BNH0"/>
<keyword evidence="3" id="KW-0862">Zinc</keyword>
<evidence type="ECO:0000256" key="5">
    <source>
        <dbReference type="ARBA" id="ARBA00023125"/>
    </source>
</evidence>
<evidence type="ECO:0000256" key="4">
    <source>
        <dbReference type="ARBA" id="ARBA00023015"/>
    </source>
</evidence>
<feature type="non-terminal residue" evidence="8">
    <location>
        <position position="158"/>
    </location>
</feature>
<dbReference type="GO" id="GO:0000976">
    <property type="term" value="F:transcription cis-regulatory region binding"/>
    <property type="evidence" value="ECO:0007669"/>
    <property type="project" value="TreeGrafter"/>
</dbReference>
<evidence type="ECO:0000313" key="8">
    <source>
        <dbReference type="EMBL" id="EQD54804.1"/>
    </source>
</evidence>
<dbReference type="PANTHER" id="PTHR33202:SF7">
    <property type="entry name" value="FERRIC UPTAKE REGULATION PROTEIN"/>
    <property type="match status" value="1"/>
</dbReference>
<dbReference type="GO" id="GO:0045892">
    <property type="term" value="P:negative regulation of DNA-templated transcription"/>
    <property type="evidence" value="ECO:0007669"/>
    <property type="project" value="TreeGrafter"/>
</dbReference>
<evidence type="ECO:0000256" key="7">
    <source>
        <dbReference type="SAM" id="MobiDB-lite"/>
    </source>
</evidence>
<keyword evidence="4" id="KW-0805">Transcription regulation</keyword>
<dbReference type="GO" id="GO:0008270">
    <property type="term" value="F:zinc ion binding"/>
    <property type="evidence" value="ECO:0007669"/>
    <property type="project" value="TreeGrafter"/>
</dbReference>
<keyword evidence="2" id="KW-0678">Repressor</keyword>
<feature type="compositionally biased region" description="Polar residues" evidence="7">
    <location>
        <begin position="1"/>
        <end position="11"/>
    </location>
</feature>
<comment type="caution">
    <text evidence="8">The sequence shown here is derived from an EMBL/GenBank/DDBJ whole genome shotgun (WGS) entry which is preliminary data.</text>
</comment>
<dbReference type="InterPro" id="IPR036388">
    <property type="entry name" value="WH-like_DNA-bd_sf"/>
</dbReference>
<dbReference type="InterPro" id="IPR043135">
    <property type="entry name" value="Fur_C"/>
</dbReference>
<evidence type="ECO:0000256" key="3">
    <source>
        <dbReference type="ARBA" id="ARBA00022833"/>
    </source>
</evidence>
<dbReference type="SUPFAM" id="SSF46785">
    <property type="entry name" value="Winged helix' DNA-binding domain"/>
    <property type="match status" value="1"/>
</dbReference>
<reference evidence="8" key="1">
    <citation type="submission" date="2013-08" db="EMBL/GenBank/DDBJ databases">
        <authorList>
            <person name="Mendez C."/>
            <person name="Richter M."/>
            <person name="Ferrer M."/>
            <person name="Sanchez J."/>
        </authorList>
    </citation>
    <scope>NUCLEOTIDE SEQUENCE</scope>
</reference>
<feature type="region of interest" description="Disordered" evidence="7">
    <location>
        <begin position="1"/>
        <end position="21"/>
    </location>
</feature>
<dbReference type="InterPro" id="IPR002481">
    <property type="entry name" value="FUR"/>
</dbReference>
<dbReference type="GO" id="GO:0003700">
    <property type="term" value="F:DNA-binding transcription factor activity"/>
    <property type="evidence" value="ECO:0007669"/>
    <property type="project" value="InterPro"/>
</dbReference>
<keyword evidence="6" id="KW-0804">Transcription</keyword>
<dbReference type="Gene3D" id="3.30.1490.190">
    <property type="match status" value="1"/>
</dbReference>
<protein>
    <submittedName>
        <fullName evidence="8">Ferric uptake regulator, Fur family</fullName>
    </submittedName>
</protein>
<evidence type="ECO:0000256" key="1">
    <source>
        <dbReference type="ARBA" id="ARBA00007957"/>
    </source>
</evidence>
<accession>T1BNH0</accession>
<reference evidence="8" key="2">
    <citation type="journal article" date="2014" name="ISME J.">
        <title>Microbial stratification in low pH oxic and suboxic macroscopic growths along an acid mine drainage.</title>
        <authorList>
            <person name="Mendez-Garcia C."/>
            <person name="Mesa V."/>
            <person name="Sprenger R.R."/>
            <person name="Richter M."/>
            <person name="Diez M.S."/>
            <person name="Solano J."/>
            <person name="Bargiela R."/>
            <person name="Golyshina O.V."/>
            <person name="Manteca A."/>
            <person name="Ramos J.L."/>
            <person name="Gallego J.R."/>
            <person name="Llorente I."/>
            <person name="Martins Dos Santos V.A."/>
            <person name="Jensen O.N."/>
            <person name="Pelaez A.I."/>
            <person name="Sanchez J."/>
            <person name="Ferrer M."/>
        </authorList>
    </citation>
    <scope>NUCLEOTIDE SEQUENCE</scope>
</reference>
<evidence type="ECO:0000256" key="6">
    <source>
        <dbReference type="ARBA" id="ARBA00023163"/>
    </source>
</evidence>
<dbReference type="InterPro" id="IPR036390">
    <property type="entry name" value="WH_DNA-bd_sf"/>
</dbReference>
<dbReference type="Gene3D" id="1.10.10.10">
    <property type="entry name" value="Winged helix-like DNA-binding domain superfamily/Winged helix DNA-binding domain"/>
    <property type="match status" value="1"/>
</dbReference>
<dbReference type="EMBL" id="AUZX01008694">
    <property type="protein sequence ID" value="EQD54804.1"/>
    <property type="molecule type" value="Genomic_DNA"/>
</dbReference>
<proteinExistence type="inferred from homology"/>
<dbReference type="GO" id="GO:1900376">
    <property type="term" value="P:regulation of secondary metabolite biosynthetic process"/>
    <property type="evidence" value="ECO:0007669"/>
    <property type="project" value="TreeGrafter"/>
</dbReference>
<dbReference type="Pfam" id="PF01475">
    <property type="entry name" value="FUR"/>
    <property type="match status" value="1"/>
</dbReference>
<dbReference type="CDD" id="cd07153">
    <property type="entry name" value="Fur_like"/>
    <property type="match status" value="1"/>
</dbReference>
<keyword evidence="5" id="KW-0238">DNA-binding</keyword>
<dbReference type="PANTHER" id="PTHR33202">
    <property type="entry name" value="ZINC UPTAKE REGULATION PROTEIN"/>
    <property type="match status" value="1"/>
</dbReference>
<sequence length="158" mass="17316">MRSSTNESLPQRSYLDAARLPGPGRRPDVAIVAYSYDQSAVNGLEGLREQGKRLTPQRRLVYAALLESPGHATADELCTSISRKVPGFQRTTVYRTLDLLVEQGLARKLLLGHVNAYEAVQDGSESHQHLVCDQCGGTFDVSAPEVPEWVDQAARLIA</sequence>
<gene>
    <name evidence="8" type="ORF">B1A_12040</name>
</gene>
<organism evidence="8">
    <name type="scientific">mine drainage metagenome</name>
    <dbReference type="NCBI Taxonomy" id="410659"/>
    <lineage>
        <taxon>unclassified sequences</taxon>
        <taxon>metagenomes</taxon>
        <taxon>ecological metagenomes</taxon>
    </lineage>
</organism>
<comment type="similarity">
    <text evidence="1">Belongs to the Fur family.</text>
</comment>
<name>T1BNH0_9ZZZZ</name>